<name>A0ABY7JZ66_9ACTN</name>
<organism evidence="2 3">
    <name type="scientific">Jatrophihabitans cynanchi</name>
    <dbReference type="NCBI Taxonomy" id="2944128"/>
    <lineage>
        <taxon>Bacteria</taxon>
        <taxon>Bacillati</taxon>
        <taxon>Actinomycetota</taxon>
        <taxon>Actinomycetes</taxon>
        <taxon>Jatrophihabitantales</taxon>
        <taxon>Jatrophihabitantaceae</taxon>
        <taxon>Jatrophihabitans</taxon>
    </lineage>
</organism>
<dbReference type="InterPro" id="IPR036291">
    <property type="entry name" value="NAD(P)-bd_dom_sf"/>
</dbReference>
<dbReference type="PRINTS" id="PR00081">
    <property type="entry name" value="GDHRDH"/>
</dbReference>
<dbReference type="Gene3D" id="3.40.50.720">
    <property type="entry name" value="NAD(P)-binding Rossmann-like Domain"/>
    <property type="match status" value="1"/>
</dbReference>
<dbReference type="Proteomes" id="UP001164693">
    <property type="component" value="Chromosome"/>
</dbReference>
<dbReference type="PANTHER" id="PTHR43431:SF1">
    <property type="entry name" value="OS08G0476300 PROTEIN"/>
    <property type="match status" value="1"/>
</dbReference>
<proteinExistence type="predicted"/>
<reference evidence="2" key="1">
    <citation type="submission" date="2022-05" db="EMBL/GenBank/DDBJ databases">
        <title>Jatrophihabitans sp. SB3-54 whole genome sequence.</title>
        <authorList>
            <person name="Suh M.K."/>
            <person name="Eom M.K."/>
            <person name="Kim J.S."/>
            <person name="Kim H.S."/>
            <person name="Do H.E."/>
            <person name="Shin Y.K."/>
            <person name="Lee J.-S."/>
        </authorList>
    </citation>
    <scope>NUCLEOTIDE SEQUENCE</scope>
    <source>
        <strain evidence="2">SB3-54</strain>
    </source>
</reference>
<dbReference type="PANTHER" id="PTHR43431">
    <property type="entry name" value="OXIDOREDUCTASE, SHORT CHAIN DEHYDROGENASE/REDUCTASE FAMILY (AFU_ORTHOLOGUE AFUA_5G14000)"/>
    <property type="match status" value="1"/>
</dbReference>
<dbReference type="Pfam" id="PF00106">
    <property type="entry name" value="adh_short"/>
    <property type="match status" value="1"/>
</dbReference>
<protein>
    <submittedName>
        <fullName evidence="2">SDR family NAD(P)-dependent oxidoreductase</fullName>
    </submittedName>
</protein>
<feature type="region of interest" description="Disordered" evidence="1">
    <location>
        <begin position="212"/>
        <end position="232"/>
    </location>
</feature>
<accession>A0ABY7JZ66</accession>
<evidence type="ECO:0000313" key="2">
    <source>
        <dbReference type="EMBL" id="WAX57864.1"/>
    </source>
</evidence>
<sequence>MGRGTSPAIVIAAGPGIGLAVARRFARGGLPIAVIARAGATVAAIARELARFDVAIVPLTADVADETALRTALDTAIAQLGPPEVVVYNAGMIQADTPGELATRRHLEAWAVNVVGAITAAAHVAPAMARRGGGTYLITGGMPEPDPAYTSLSLGKAGVRALAVLLDKQYAPVGVRVATVTVGGPVAPGTAFDPDDIAELYWRAHHSSRPDWRHDIAFPGSPGTRSPRDPAA</sequence>
<evidence type="ECO:0000313" key="3">
    <source>
        <dbReference type="Proteomes" id="UP001164693"/>
    </source>
</evidence>
<evidence type="ECO:0000256" key="1">
    <source>
        <dbReference type="SAM" id="MobiDB-lite"/>
    </source>
</evidence>
<dbReference type="InterPro" id="IPR002347">
    <property type="entry name" value="SDR_fam"/>
</dbReference>
<dbReference type="EMBL" id="CP097463">
    <property type="protein sequence ID" value="WAX57864.1"/>
    <property type="molecule type" value="Genomic_DNA"/>
</dbReference>
<dbReference type="SUPFAM" id="SSF51735">
    <property type="entry name" value="NAD(P)-binding Rossmann-fold domains"/>
    <property type="match status" value="1"/>
</dbReference>
<gene>
    <name evidence="2" type="ORF">M6B22_03640</name>
</gene>
<dbReference type="RefSeq" id="WP_269444413.1">
    <property type="nucleotide sequence ID" value="NZ_CP097463.1"/>
</dbReference>
<keyword evidence="3" id="KW-1185">Reference proteome</keyword>